<keyword evidence="2" id="KW-0812">Transmembrane</keyword>
<dbReference type="NCBIfam" id="NF008528">
    <property type="entry name" value="PRK11463.1-2"/>
    <property type="match status" value="1"/>
</dbReference>
<protein>
    <submittedName>
        <fullName evidence="3">FxsA family protein</fullName>
    </submittedName>
</protein>
<feature type="region of interest" description="Disordered" evidence="1">
    <location>
        <begin position="158"/>
        <end position="193"/>
    </location>
</feature>
<keyword evidence="2" id="KW-0472">Membrane</keyword>
<comment type="caution">
    <text evidence="3">The sequence shown here is derived from an EMBL/GenBank/DDBJ whole genome shotgun (WGS) entry which is preliminary data.</text>
</comment>
<reference evidence="3 4" key="1">
    <citation type="submission" date="2018-09" db="EMBL/GenBank/DDBJ databases">
        <title>The draft genome of Acinetobacter spp. strains.</title>
        <authorList>
            <person name="Qin J."/>
            <person name="Feng Y."/>
            <person name="Zong Z."/>
        </authorList>
    </citation>
    <scope>NUCLEOTIDE SEQUENCE [LARGE SCALE GENOMIC DNA]</scope>
    <source>
        <strain evidence="3 4">WCHAc060115</strain>
    </source>
</reference>
<dbReference type="Proteomes" id="UP000280405">
    <property type="component" value="Unassembled WGS sequence"/>
</dbReference>
<organism evidence="3 4">
    <name type="scientific">Acinetobacter rongchengensis</name>
    <dbReference type="NCBI Taxonomy" id="2419601"/>
    <lineage>
        <taxon>Bacteria</taxon>
        <taxon>Pseudomonadati</taxon>
        <taxon>Pseudomonadota</taxon>
        <taxon>Gammaproteobacteria</taxon>
        <taxon>Moraxellales</taxon>
        <taxon>Moraxellaceae</taxon>
        <taxon>Acinetobacter</taxon>
    </lineage>
</organism>
<feature type="transmembrane region" description="Helical" evidence="2">
    <location>
        <begin position="31"/>
        <end position="54"/>
    </location>
</feature>
<feature type="compositionally biased region" description="Basic and acidic residues" evidence="1">
    <location>
        <begin position="173"/>
        <end position="193"/>
    </location>
</feature>
<dbReference type="OrthoDB" id="6712592at2"/>
<accession>A0A3A8F3G6</accession>
<dbReference type="Pfam" id="PF04186">
    <property type="entry name" value="FxsA"/>
    <property type="match status" value="1"/>
</dbReference>
<dbReference type="PANTHER" id="PTHR35335">
    <property type="entry name" value="UPF0716 PROTEIN FXSA"/>
    <property type="match status" value="1"/>
</dbReference>
<dbReference type="RefSeq" id="WP_120382397.1">
    <property type="nucleotide sequence ID" value="NZ_RAXT01000001.1"/>
</dbReference>
<dbReference type="InterPro" id="IPR007313">
    <property type="entry name" value="FxsA"/>
</dbReference>
<evidence type="ECO:0000313" key="3">
    <source>
        <dbReference type="EMBL" id="RKG40899.1"/>
    </source>
</evidence>
<dbReference type="AlphaFoldDB" id="A0A3A8F3G6"/>
<sequence length="193" mass="21296">MKLFPVILIGIILEIVVWIGVAQFISGWYVFFWFIIAFVIGMSIVRSSTATIMPQLQQMQMTGQMGADASVTKKMALAFAGILLMIPGLITDVLALLVLLPPVQKMIQNAGMKFMAKKQQAMMNNMMGGMMGNMGDMGGAQGQNPFADLMRQMQEMQNQQAGGHGRNSTIIDGEAHEVEPERKQIELKDVNQK</sequence>
<evidence type="ECO:0000256" key="1">
    <source>
        <dbReference type="SAM" id="MobiDB-lite"/>
    </source>
</evidence>
<dbReference type="EMBL" id="RAXT01000001">
    <property type="protein sequence ID" value="RKG40899.1"/>
    <property type="molecule type" value="Genomic_DNA"/>
</dbReference>
<feature type="compositionally biased region" description="Polar residues" evidence="1">
    <location>
        <begin position="158"/>
        <end position="170"/>
    </location>
</feature>
<gene>
    <name evidence="3" type="ORF">D7V20_00470</name>
</gene>
<dbReference type="PANTHER" id="PTHR35335:SF1">
    <property type="entry name" value="UPF0716 PROTEIN FXSA"/>
    <property type="match status" value="1"/>
</dbReference>
<evidence type="ECO:0000313" key="4">
    <source>
        <dbReference type="Proteomes" id="UP000280405"/>
    </source>
</evidence>
<proteinExistence type="predicted"/>
<keyword evidence="4" id="KW-1185">Reference proteome</keyword>
<evidence type="ECO:0000256" key="2">
    <source>
        <dbReference type="SAM" id="Phobius"/>
    </source>
</evidence>
<name>A0A3A8F3G6_9GAMM</name>
<feature type="transmembrane region" description="Helical" evidence="2">
    <location>
        <begin position="75"/>
        <end position="100"/>
    </location>
</feature>
<dbReference type="GO" id="GO:0016020">
    <property type="term" value="C:membrane"/>
    <property type="evidence" value="ECO:0007669"/>
    <property type="project" value="InterPro"/>
</dbReference>
<feature type="transmembrane region" description="Helical" evidence="2">
    <location>
        <begin position="7"/>
        <end position="25"/>
    </location>
</feature>
<keyword evidence="2" id="KW-1133">Transmembrane helix</keyword>